<evidence type="ECO:0000313" key="1">
    <source>
        <dbReference type="EMBL" id="QJA81674.1"/>
    </source>
</evidence>
<dbReference type="GO" id="GO:0016740">
    <property type="term" value="F:transferase activity"/>
    <property type="evidence" value="ECO:0007669"/>
    <property type="project" value="UniProtKB-KW"/>
</dbReference>
<proteinExistence type="predicted"/>
<dbReference type="SUPFAM" id="SSF53756">
    <property type="entry name" value="UDP-Glycosyltransferase/glycogen phosphorylase"/>
    <property type="match status" value="1"/>
</dbReference>
<dbReference type="CDD" id="cd01635">
    <property type="entry name" value="Glycosyltransferase_GTB-type"/>
    <property type="match status" value="1"/>
</dbReference>
<dbReference type="AlphaFoldDB" id="A0A6M3KJ82"/>
<protein>
    <submittedName>
        <fullName evidence="1">Putative glycosyltransferase</fullName>
    </submittedName>
</protein>
<keyword evidence="1" id="KW-0808">Transferase</keyword>
<name>A0A6M3KJ82_9ZZZZ</name>
<dbReference type="EMBL" id="MT142466">
    <property type="protein sequence ID" value="QJA81674.1"/>
    <property type="molecule type" value="Genomic_DNA"/>
</dbReference>
<dbReference type="Gene3D" id="3.40.50.2000">
    <property type="entry name" value="Glycogen Phosphorylase B"/>
    <property type="match status" value="1"/>
</dbReference>
<accession>A0A6M3KJ82</accession>
<organism evidence="1">
    <name type="scientific">viral metagenome</name>
    <dbReference type="NCBI Taxonomy" id="1070528"/>
    <lineage>
        <taxon>unclassified sequences</taxon>
        <taxon>metagenomes</taxon>
        <taxon>organismal metagenomes</taxon>
    </lineage>
</organism>
<sequence length="299" mass="34743">MNVLLIAKHDWANLGYTFSECLKSIGINAVMIGKPLRIYRYPKSGLAFKHLEKYAYDADIIQFMHSQYIELPNLLNKKVFVFHGGDRYRYDYKIVNDIFNPIVYKSFIQTGDLLGLGAKNEVWMLPAVDTKGLFSDFKRVWHRKIVIGHFPSNSNVKGSEIINKAIARLKINDAVREKFEYRYLDNKVEWSEQINRILSCDIYIEQMKLGEWGVTALEAAALGRIVVTNFKSLNRYNKEYGKCGLVVANDEFELENKLIELLNMDDFAIDSLKHSSRKWVEKFHSHEAIGNRLLKEYIT</sequence>
<gene>
    <name evidence="1" type="ORF">MM415A00503_0029</name>
</gene>
<reference evidence="1" key="1">
    <citation type="submission" date="2020-03" db="EMBL/GenBank/DDBJ databases">
        <title>The deep terrestrial virosphere.</title>
        <authorList>
            <person name="Holmfeldt K."/>
            <person name="Nilsson E."/>
            <person name="Simone D."/>
            <person name="Lopez-Fernandez M."/>
            <person name="Wu X."/>
            <person name="de Brujin I."/>
            <person name="Lundin D."/>
            <person name="Andersson A."/>
            <person name="Bertilsson S."/>
            <person name="Dopson M."/>
        </authorList>
    </citation>
    <scope>NUCLEOTIDE SEQUENCE</scope>
    <source>
        <strain evidence="1">MM415A00503</strain>
    </source>
</reference>